<feature type="compositionally biased region" description="Basic and acidic residues" evidence="10">
    <location>
        <begin position="116"/>
        <end position="128"/>
    </location>
</feature>
<evidence type="ECO:0000256" key="10">
    <source>
        <dbReference type="SAM" id="MobiDB-lite"/>
    </source>
</evidence>
<dbReference type="PANTHER" id="PTHR33446">
    <property type="entry name" value="PROTEIN TONB-RELATED"/>
    <property type="match status" value="1"/>
</dbReference>
<keyword evidence="4" id="KW-1003">Cell membrane</keyword>
<dbReference type="NCBIfam" id="TIGR01352">
    <property type="entry name" value="tonB_Cterm"/>
    <property type="match status" value="1"/>
</dbReference>
<keyword evidence="7" id="KW-0653">Protein transport</keyword>
<evidence type="ECO:0000256" key="2">
    <source>
        <dbReference type="ARBA" id="ARBA00006555"/>
    </source>
</evidence>
<gene>
    <name evidence="12" type="ORF">V4839_18240</name>
</gene>
<evidence type="ECO:0000256" key="4">
    <source>
        <dbReference type="ARBA" id="ARBA00022475"/>
    </source>
</evidence>
<keyword evidence="6" id="KW-0812">Transmembrane</keyword>
<feature type="domain" description="TonB C-terminal" evidence="11">
    <location>
        <begin position="165"/>
        <end position="259"/>
    </location>
</feature>
<dbReference type="Pfam" id="PF03544">
    <property type="entry name" value="TonB_C"/>
    <property type="match status" value="1"/>
</dbReference>
<dbReference type="RefSeq" id="WP_331390383.1">
    <property type="nucleotide sequence ID" value="NZ_JAZKLB010000001.1"/>
</dbReference>
<evidence type="ECO:0000256" key="3">
    <source>
        <dbReference type="ARBA" id="ARBA00022448"/>
    </source>
</evidence>
<protein>
    <submittedName>
        <fullName evidence="12">Energy transducer TonB</fullName>
    </submittedName>
</protein>
<comment type="caution">
    <text evidence="12">The sequence shown here is derived from an EMBL/GenBank/DDBJ whole genome shotgun (WGS) entry which is preliminary data.</text>
</comment>
<dbReference type="InterPro" id="IPR037682">
    <property type="entry name" value="TonB_C"/>
</dbReference>
<dbReference type="SUPFAM" id="SSF74653">
    <property type="entry name" value="TolA/TonB C-terminal domain"/>
    <property type="match status" value="1"/>
</dbReference>
<evidence type="ECO:0000256" key="8">
    <source>
        <dbReference type="ARBA" id="ARBA00022989"/>
    </source>
</evidence>
<dbReference type="InterPro" id="IPR051045">
    <property type="entry name" value="TonB-dependent_transducer"/>
</dbReference>
<feature type="region of interest" description="Disordered" evidence="10">
    <location>
        <begin position="99"/>
        <end position="158"/>
    </location>
</feature>
<evidence type="ECO:0000313" key="13">
    <source>
        <dbReference type="Proteomes" id="UP001335910"/>
    </source>
</evidence>
<dbReference type="PANTHER" id="PTHR33446:SF2">
    <property type="entry name" value="PROTEIN TONB"/>
    <property type="match status" value="1"/>
</dbReference>
<evidence type="ECO:0000256" key="1">
    <source>
        <dbReference type="ARBA" id="ARBA00004383"/>
    </source>
</evidence>
<dbReference type="Gene3D" id="3.30.1150.10">
    <property type="match status" value="1"/>
</dbReference>
<name>A0ABU7UFR0_LELAM</name>
<evidence type="ECO:0000259" key="11">
    <source>
        <dbReference type="PROSITE" id="PS52015"/>
    </source>
</evidence>
<evidence type="ECO:0000256" key="9">
    <source>
        <dbReference type="ARBA" id="ARBA00023136"/>
    </source>
</evidence>
<evidence type="ECO:0000313" key="12">
    <source>
        <dbReference type="EMBL" id="MEE9685401.1"/>
    </source>
</evidence>
<feature type="compositionally biased region" description="Polar residues" evidence="10">
    <location>
        <begin position="129"/>
        <end position="148"/>
    </location>
</feature>
<evidence type="ECO:0000256" key="6">
    <source>
        <dbReference type="ARBA" id="ARBA00022692"/>
    </source>
</evidence>
<proteinExistence type="inferred from homology"/>
<keyword evidence="8" id="KW-1133">Transmembrane helix</keyword>
<evidence type="ECO:0000256" key="7">
    <source>
        <dbReference type="ARBA" id="ARBA00022927"/>
    </source>
</evidence>
<dbReference type="PROSITE" id="PS52015">
    <property type="entry name" value="TONB_CTD"/>
    <property type="match status" value="1"/>
</dbReference>
<reference evidence="12 13" key="1">
    <citation type="submission" date="2023-10" db="EMBL/GenBank/DDBJ databases">
        <title>Wastewater isolates of ESBL- and carbapenemase-producing Gram-negative bacteria from New Zealand.</title>
        <authorList>
            <person name="Straub C."/>
            <person name="Weaver L."/>
            <person name="Cornelius A."/>
            <person name="Mcgill E."/>
            <person name="Dyet K."/>
            <person name="White L."/>
            <person name="Pattis I."/>
        </authorList>
    </citation>
    <scope>NUCLEOTIDE SEQUENCE [LARGE SCALE GENOMIC DNA]</scope>
    <source>
        <strain evidence="12 13">ESBL35</strain>
    </source>
</reference>
<accession>A0ABU7UFR0</accession>
<organism evidence="12 13">
    <name type="scientific">Lelliottia amnigena</name>
    <name type="common">Enterobacter amnigenus</name>
    <dbReference type="NCBI Taxonomy" id="61646"/>
    <lineage>
        <taxon>Bacteria</taxon>
        <taxon>Pseudomonadati</taxon>
        <taxon>Pseudomonadota</taxon>
        <taxon>Gammaproteobacteria</taxon>
        <taxon>Enterobacterales</taxon>
        <taxon>Enterobacteriaceae</taxon>
        <taxon>Lelliottia</taxon>
    </lineage>
</organism>
<comment type="similarity">
    <text evidence="2">Belongs to the TonB family.</text>
</comment>
<dbReference type="InterPro" id="IPR006260">
    <property type="entry name" value="TonB/TolA_C"/>
</dbReference>
<evidence type="ECO:0000256" key="5">
    <source>
        <dbReference type="ARBA" id="ARBA00022519"/>
    </source>
</evidence>
<keyword evidence="13" id="KW-1185">Reference proteome</keyword>
<keyword evidence="5" id="KW-0997">Cell inner membrane</keyword>
<dbReference type="Proteomes" id="UP001335910">
    <property type="component" value="Unassembled WGS sequence"/>
</dbReference>
<sequence>MNAQLVMPRTPWMRSTAASVIFHVAIALPFVLHFAQEQPIATPAAVMVEFSPEFEVSIIKPDLPPGVSQQRKVEAMTEEERRPEKEMPKLLVHEEAELKIAAAKPEPKAKKKTETKKKNQREQKEEKGNSTTTSLAAPPVQTVQTQRNAAPLDTDSSRISKSEISWESLVKGKINKMRNYPEDARRRKRTGTAVIAFSVDARGEILSSKLVTSSGTLSLDRAALNALINARPLPPPPKELVKNGVQKVTLPVEFGLLEI</sequence>
<comment type="subcellular location">
    <subcellularLocation>
        <location evidence="1">Cell inner membrane</location>
        <topology evidence="1">Single-pass membrane protein</topology>
        <orientation evidence="1">Periplasmic side</orientation>
    </subcellularLocation>
</comment>
<feature type="compositionally biased region" description="Basic and acidic residues" evidence="10">
    <location>
        <begin position="71"/>
        <end position="85"/>
    </location>
</feature>
<feature type="region of interest" description="Disordered" evidence="10">
    <location>
        <begin position="66"/>
        <end position="85"/>
    </location>
</feature>
<dbReference type="EMBL" id="JAZKLI010000001">
    <property type="protein sequence ID" value="MEE9685401.1"/>
    <property type="molecule type" value="Genomic_DNA"/>
</dbReference>
<keyword evidence="3" id="KW-0813">Transport</keyword>
<keyword evidence="9" id="KW-0472">Membrane</keyword>